<comment type="caution">
    <text evidence="1">The sequence shown here is derived from an EMBL/GenBank/DDBJ whole genome shotgun (WGS) entry which is preliminary data.</text>
</comment>
<protein>
    <submittedName>
        <fullName evidence="1">Peptidase</fullName>
    </submittedName>
</protein>
<dbReference type="EMBL" id="BBSA01000005">
    <property type="protein sequence ID" value="GAM62164.1"/>
    <property type="molecule type" value="Genomic_DNA"/>
</dbReference>
<sequence>MNGERTLQQIWDIACKELKEDLPSQDEVINLVGQLNKANVVQTNVLPSIKHLHRRSETEQRKKILQQLKSPLSVRIPLVDPERFLSATSGVARVIFSKFGACVGC</sequence>
<dbReference type="AlphaFoldDB" id="A0A0B8PH82"/>
<evidence type="ECO:0000313" key="1">
    <source>
        <dbReference type="EMBL" id="GAM62164.1"/>
    </source>
</evidence>
<name>A0A0B8PH82_9VIBR</name>
<evidence type="ECO:0000313" key="2">
    <source>
        <dbReference type="Proteomes" id="UP000031670"/>
    </source>
</evidence>
<reference evidence="1 2" key="1">
    <citation type="submission" date="2015-01" db="EMBL/GenBank/DDBJ databases">
        <title>Vibrio sp. C5 JCM 19232 whole genome shotgun sequence.</title>
        <authorList>
            <person name="Sawabe T."/>
            <person name="Meirelles P."/>
            <person name="Feng G."/>
            <person name="Sayaka M."/>
            <person name="Hattori M."/>
            <person name="Ohkuma M."/>
        </authorList>
    </citation>
    <scope>NUCLEOTIDE SEQUENCE [LARGE SCALE GENOMIC DNA]</scope>
    <source>
        <strain evidence="1 2">JCM19232</strain>
    </source>
</reference>
<reference evidence="1 2" key="2">
    <citation type="submission" date="2015-01" db="EMBL/GenBank/DDBJ databases">
        <authorList>
            <consortium name="NBRP consortium"/>
            <person name="Sawabe T."/>
            <person name="Meirelles P."/>
            <person name="Feng G."/>
            <person name="Sayaka M."/>
            <person name="Hattori M."/>
            <person name="Ohkuma M."/>
        </authorList>
    </citation>
    <scope>NUCLEOTIDE SEQUENCE [LARGE SCALE GENOMIC DNA]</scope>
    <source>
        <strain evidence="1 2">JCM19232</strain>
    </source>
</reference>
<dbReference type="Proteomes" id="UP000031670">
    <property type="component" value="Unassembled WGS sequence"/>
</dbReference>
<accession>A0A0B8PH82</accession>
<organism evidence="1 2">
    <name type="scientific">Vibrio ishigakensis</name>
    <dbReference type="NCBI Taxonomy" id="1481914"/>
    <lineage>
        <taxon>Bacteria</taxon>
        <taxon>Pseudomonadati</taxon>
        <taxon>Pseudomonadota</taxon>
        <taxon>Gammaproteobacteria</taxon>
        <taxon>Vibrionales</taxon>
        <taxon>Vibrionaceae</taxon>
        <taxon>Vibrio</taxon>
    </lineage>
</organism>
<proteinExistence type="predicted"/>
<gene>
    <name evidence="1" type="ORF">JCM19232_5128</name>
</gene>